<gene>
    <name evidence="3" type="ORF">D9Q98_001525</name>
</gene>
<organism evidence="3 4">
    <name type="scientific">Chlorella vulgaris</name>
    <name type="common">Green alga</name>
    <dbReference type="NCBI Taxonomy" id="3077"/>
    <lineage>
        <taxon>Eukaryota</taxon>
        <taxon>Viridiplantae</taxon>
        <taxon>Chlorophyta</taxon>
        <taxon>core chlorophytes</taxon>
        <taxon>Trebouxiophyceae</taxon>
        <taxon>Chlorellales</taxon>
        <taxon>Chlorellaceae</taxon>
        <taxon>Chlorella clade</taxon>
        <taxon>Chlorella</taxon>
    </lineage>
</organism>
<feature type="region of interest" description="Disordered" evidence="1">
    <location>
        <begin position="174"/>
        <end position="210"/>
    </location>
</feature>
<feature type="signal peptide" evidence="2">
    <location>
        <begin position="1"/>
        <end position="19"/>
    </location>
</feature>
<keyword evidence="2" id="KW-0732">Signal</keyword>
<evidence type="ECO:0000256" key="1">
    <source>
        <dbReference type="SAM" id="MobiDB-lite"/>
    </source>
</evidence>
<name>A0A9D4U021_CHLVU</name>
<reference evidence="3" key="1">
    <citation type="journal article" date="2019" name="Plant J.">
        <title>Chlorella vulgaris genome assembly and annotation reveals the molecular basis for metabolic acclimation to high light conditions.</title>
        <authorList>
            <person name="Cecchin M."/>
            <person name="Marcolungo L."/>
            <person name="Rossato M."/>
            <person name="Girolomoni L."/>
            <person name="Cosentino E."/>
            <person name="Cuine S."/>
            <person name="Li-Beisson Y."/>
            <person name="Delledonne M."/>
            <person name="Ballottari M."/>
        </authorList>
    </citation>
    <scope>NUCLEOTIDE SEQUENCE</scope>
    <source>
        <strain evidence="3">211/11P</strain>
    </source>
</reference>
<evidence type="ECO:0000313" key="3">
    <source>
        <dbReference type="EMBL" id="KAI3439116.1"/>
    </source>
</evidence>
<evidence type="ECO:0000256" key="2">
    <source>
        <dbReference type="SAM" id="SignalP"/>
    </source>
</evidence>
<dbReference type="Proteomes" id="UP001055712">
    <property type="component" value="Unassembled WGS sequence"/>
</dbReference>
<comment type="caution">
    <text evidence="3">The sequence shown here is derived from an EMBL/GenBank/DDBJ whole genome shotgun (WGS) entry which is preliminary data.</text>
</comment>
<keyword evidence="4" id="KW-1185">Reference proteome</keyword>
<protein>
    <submittedName>
        <fullName evidence="3">Uncharacterized protein</fullName>
    </submittedName>
</protein>
<accession>A0A9D4U021</accession>
<dbReference type="EMBL" id="SIDB01000001">
    <property type="protein sequence ID" value="KAI3439116.1"/>
    <property type="molecule type" value="Genomic_DNA"/>
</dbReference>
<dbReference type="AlphaFoldDB" id="A0A9D4U021"/>
<proteinExistence type="predicted"/>
<sequence>MHSLALILLLVLACARVAAHSRDSGPQPPSDPASLALLFTANITSLCEGRCRLTASASPCAAGGGGGERFNSTPTSPAAILEHWNSIALDWQEAAALQVTLHVHCIEAACQPTTVPGAAWRGDDCRLNASAEHPALASQPLPGSHSGSERLFLLNYEQPVVDVAFLPTLDPTAAPGSCQESAPTSADGAELEAPQVRSSLPPHLPADATAATEPRCTAPHLLLLRAALAVWLAACAALATRL</sequence>
<feature type="chain" id="PRO_5039258021" evidence="2">
    <location>
        <begin position="20"/>
        <end position="242"/>
    </location>
</feature>
<reference evidence="3" key="2">
    <citation type="submission" date="2020-11" db="EMBL/GenBank/DDBJ databases">
        <authorList>
            <person name="Cecchin M."/>
            <person name="Marcolungo L."/>
            <person name="Rossato M."/>
            <person name="Girolomoni L."/>
            <person name="Cosentino E."/>
            <person name="Cuine S."/>
            <person name="Li-Beisson Y."/>
            <person name="Delledonne M."/>
            <person name="Ballottari M."/>
        </authorList>
    </citation>
    <scope>NUCLEOTIDE SEQUENCE</scope>
    <source>
        <strain evidence="3">211/11P</strain>
        <tissue evidence="3">Whole cell</tissue>
    </source>
</reference>
<evidence type="ECO:0000313" key="4">
    <source>
        <dbReference type="Proteomes" id="UP001055712"/>
    </source>
</evidence>